<evidence type="ECO:0008006" key="4">
    <source>
        <dbReference type="Google" id="ProtNLM"/>
    </source>
</evidence>
<feature type="chain" id="PRO_5030990351" description="Lipoprotein" evidence="1">
    <location>
        <begin position="21"/>
        <end position="296"/>
    </location>
</feature>
<proteinExistence type="predicted"/>
<dbReference type="InterPro" id="IPR046219">
    <property type="entry name" value="DUF6252"/>
</dbReference>
<dbReference type="Proteomes" id="UP000535020">
    <property type="component" value="Unassembled WGS sequence"/>
</dbReference>
<accession>A0A7Y8Y1E0</accession>
<reference evidence="2 3" key="1">
    <citation type="submission" date="2020-07" db="EMBL/GenBank/DDBJ databases">
        <authorList>
            <person name="Sun Q."/>
        </authorList>
    </citation>
    <scope>NUCLEOTIDE SEQUENCE [LARGE SCALE GENOMIC DNA]</scope>
    <source>
        <strain evidence="2 3">MAH-1</strain>
    </source>
</reference>
<protein>
    <recommendedName>
        <fullName evidence="4">Lipoprotein</fullName>
    </recommendedName>
</protein>
<sequence length="296" mass="30916">MKNKLLIGLFAFFSVLNFTACDTEPIDPNIIVPDPVDPVEDGTFTAKIDGVQYTALTAEAFISGGAITIAAVRANGDNFAFVIGGNTAGTYAANQNILMFTQGQSESGWQSINPANPGENTGSVTISEVNTTNHTITGTFHFTGYWNGDGTIEPKEFTEGEFTVPYSDPSVNPNENTFTATIDGSPFNPTTINAQEASNGGISIISITALDQNGTMSVMLSSDVTVGNHPIATGTVITDDVQVMYLTVGGSGGPAVSGNVNITQKTADHVKGTFTATIETASGNIQVTQGNFDVTY</sequence>
<organism evidence="2 3">
    <name type="scientific">Flavobacterium agri</name>
    <dbReference type="NCBI Taxonomy" id="2743471"/>
    <lineage>
        <taxon>Bacteria</taxon>
        <taxon>Pseudomonadati</taxon>
        <taxon>Bacteroidota</taxon>
        <taxon>Flavobacteriia</taxon>
        <taxon>Flavobacteriales</taxon>
        <taxon>Flavobacteriaceae</taxon>
        <taxon>Flavobacterium</taxon>
    </lineage>
</organism>
<dbReference type="Pfam" id="PF19765">
    <property type="entry name" value="DUF6252"/>
    <property type="match status" value="1"/>
</dbReference>
<dbReference type="AlphaFoldDB" id="A0A7Y8Y1E0"/>
<name>A0A7Y8Y1E0_9FLAO</name>
<keyword evidence="1" id="KW-0732">Signal</keyword>
<dbReference type="EMBL" id="JACBJI010000001">
    <property type="protein sequence ID" value="NYA70063.1"/>
    <property type="molecule type" value="Genomic_DNA"/>
</dbReference>
<comment type="caution">
    <text evidence="2">The sequence shown here is derived from an EMBL/GenBank/DDBJ whole genome shotgun (WGS) entry which is preliminary data.</text>
</comment>
<keyword evidence="3" id="KW-1185">Reference proteome</keyword>
<gene>
    <name evidence="2" type="ORF">HZF10_03965</name>
</gene>
<evidence type="ECO:0000313" key="2">
    <source>
        <dbReference type="EMBL" id="NYA70063.1"/>
    </source>
</evidence>
<evidence type="ECO:0000313" key="3">
    <source>
        <dbReference type="Proteomes" id="UP000535020"/>
    </source>
</evidence>
<dbReference type="RefSeq" id="WP_176004876.1">
    <property type="nucleotide sequence ID" value="NZ_JABWMI010000005.1"/>
</dbReference>
<feature type="signal peptide" evidence="1">
    <location>
        <begin position="1"/>
        <end position="20"/>
    </location>
</feature>
<evidence type="ECO:0000256" key="1">
    <source>
        <dbReference type="SAM" id="SignalP"/>
    </source>
</evidence>